<feature type="compositionally biased region" description="Basic residues" evidence="4">
    <location>
        <begin position="348"/>
        <end position="359"/>
    </location>
</feature>
<feature type="domain" description="GH16" evidence="6">
    <location>
        <begin position="32"/>
        <end position="280"/>
    </location>
</feature>
<evidence type="ECO:0000313" key="8">
    <source>
        <dbReference type="Proteomes" id="UP000307173"/>
    </source>
</evidence>
<dbReference type="Proteomes" id="UP000307173">
    <property type="component" value="Unassembled WGS sequence"/>
</dbReference>
<dbReference type="GO" id="GO:0031505">
    <property type="term" value="P:fungal-type cell wall organization"/>
    <property type="evidence" value="ECO:0007669"/>
    <property type="project" value="TreeGrafter"/>
</dbReference>
<dbReference type="AlphaFoldDB" id="A0A4V6TTT7"/>
<keyword evidence="8" id="KW-1185">Reference proteome</keyword>
<keyword evidence="2" id="KW-0378">Hydrolase</keyword>
<dbReference type="PROSITE" id="PS51762">
    <property type="entry name" value="GH16_2"/>
    <property type="match status" value="1"/>
</dbReference>
<dbReference type="GO" id="GO:0009277">
    <property type="term" value="C:fungal-type cell wall"/>
    <property type="evidence" value="ECO:0007669"/>
    <property type="project" value="TreeGrafter"/>
</dbReference>
<dbReference type="EMBL" id="SELW01000049">
    <property type="protein sequence ID" value="TID31100.1"/>
    <property type="molecule type" value="Genomic_DNA"/>
</dbReference>
<dbReference type="GO" id="GO:0016757">
    <property type="term" value="F:glycosyltransferase activity"/>
    <property type="evidence" value="ECO:0007669"/>
    <property type="project" value="TreeGrafter"/>
</dbReference>
<dbReference type="GO" id="GO:0004553">
    <property type="term" value="F:hydrolase activity, hydrolyzing O-glycosyl compounds"/>
    <property type="evidence" value="ECO:0007669"/>
    <property type="project" value="InterPro"/>
</dbReference>
<evidence type="ECO:0000256" key="5">
    <source>
        <dbReference type="SAM" id="SignalP"/>
    </source>
</evidence>
<gene>
    <name evidence="7" type="ORF">CANINC_000344</name>
</gene>
<dbReference type="SUPFAM" id="SSF49899">
    <property type="entry name" value="Concanavalin A-like lectins/glucanases"/>
    <property type="match status" value="1"/>
</dbReference>
<dbReference type="Pfam" id="PF00722">
    <property type="entry name" value="Glyco_hydro_16"/>
    <property type="match status" value="1"/>
</dbReference>
<sequence length="428" mass="48027">MKLSFIASALLFAFTVQAIEGPRCSAERKCPEEYPCCSNEGICGTDSYCLDSCNPKSSFRSDSCLPDPICKAGTFTPRIENMIDQVKYPRKSDFTYFGSVEDIDDSLMIKLFPHSMGSTISSTFYIWYGKVSVDFRSSNNQGVVSSFSLVSQVQDEIDFDIHGSNLTTAETNFSFESNVNQNNESKVPISNIDEEWHTYTIDWTEDQIQWLFDNEVVRTLKKVDTWNESLGIYEFPQTPSRIQLSIKPESDIDWNGIEFNDLGYSYVAIDTVEVVCYDPPSYAIKKGNTQISYLYDGDSFLSQNIKLSDRVPWVEDLEEVAYKNIKNIEEIGSKSPISSSLQPSSRSSKPRATRTRNSRTRNVSISSTPTSTTTTSSSTTTKTTLSFTATGFIQDIHTLGSSSSIKNNAISSNPTYFSIFFAMLSLFF</sequence>
<dbReference type="Gene3D" id="2.60.120.200">
    <property type="match status" value="1"/>
</dbReference>
<comment type="caution">
    <text evidence="7">The sequence shown here is derived from an EMBL/GenBank/DDBJ whole genome shotgun (WGS) entry which is preliminary data.</text>
</comment>
<dbReference type="OrthoDB" id="4781at2759"/>
<dbReference type="PANTHER" id="PTHR10963">
    <property type="entry name" value="GLYCOSYL HYDROLASE-RELATED"/>
    <property type="match status" value="1"/>
</dbReference>
<evidence type="ECO:0000313" key="7">
    <source>
        <dbReference type="EMBL" id="TID31100.1"/>
    </source>
</evidence>
<accession>A0A4V6TTT7</accession>
<name>A0A4V6TTT7_9ASCO</name>
<dbReference type="InterPro" id="IPR050546">
    <property type="entry name" value="Glycosyl_Hydrlase_16"/>
</dbReference>
<proteinExistence type="predicted"/>
<keyword evidence="3" id="KW-0326">Glycosidase</keyword>
<feature type="compositionally biased region" description="Low complexity" evidence="4">
    <location>
        <begin position="335"/>
        <end position="347"/>
    </location>
</feature>
<feature type="region of interest" description="Disordered" evidence="4">
    <location>
        <begin position="335"/>
        <end position="380"/>
    </location>
</feature>
<evidence type="ECO:0000256" key="2">
    <source>
        <dbReference type="ARBA" id="ARBA00022801"/>
    </source>
</evidence>
<feature type="compositionally biased region" description="Low complexity" evidence="4">
    <location>
        <begin position="360"/>
        <end position="380"/>
    </location>
</feature>
<evidence type="ECO:0000256" key="4">
    <source>
        <dbReference type="SAM" id="MobiDB-lite"/>
    </source>
</evidence>
<organism evidence="7 8">
    <name type="scientific">Pichia inconspicua</name>
    <dbReference type="NCBI Taxonomy" id="52247"/>
    <lineage>
        <taxon>Eukaryota</taxon>
        <taxon>Fungi</taxon>
        <taxon>Dikarya</taxon>
        <taxon>Ascomycota</taxon>
        <taxon>Saccharomycotina</taxon>
        <taxon>Pichiomycetes</taxon>
        <taxon>Pichiales</taxon>
        <taxon>Pichiaceae</taxon>
        <taxon>Pichia</taxon>
    </lineage>
</organism>
<dbReference type="InterPro" id="IPR000757">
    <property type="entry name" value="Beta-glucanase-like"/>
</dbReference>
<evidence type="ECO:0000256" key="3">
    <source>
        <dbReference type="ARBA" id="ARBA00023295"/>
    </source>
</evidence>
<dbReference type="STRING" id="52247.A0A4V6TTT7"/>
<feature type="signal peptide" evidence="5">
    <location>
        <begin position="1"/>
        <end position="18"/>
    </location>
</feature>
<reference evidence="7 8" key="1">
    <citation type="journal article" date="2019" name="Front. Genet.">
        <title>Whole-Genome Sequencing of the Opportunistic Yeast Pathogen Candida inconspicua Uncovers Its Hybrid Origin.</title>
        <authorList>
            <person name="Mixao V."/>
            <person name="Hansen A.P."/>
            <person name="Saus E."/>
            <person name="Boekhout T."/>
            <person name="Lass-Florl C."/>
            <person name="Gabaldon T."/>
        </authorList>
    </citation>
    <scope>NUCLEOTIDE SEQUENCE [LARGE SCALE GENOMIC DNA]</scope>
    <source>
        <strain evidence="7 8">CBS 180</strain>
    </source>
</reference>
<dbReference type="GO" id="GO:0005975">
    <property type="term" value="P:carbohydrate metabolic process"/>
    <property type="evidence" value="ECO:0007669"/>
    <property type="project" value="InterPro"/>
</dbReference>
<dbReference type="InterPro" id="IPR013320">
    <property type="entry name" value="ConA-like_dom_sf"/>
</dbReference>
<protein>
    <recommendedName>
        <fullName evidence="6">GH16 domain-containing protein</fullName>
    </recommendedName>
</protein>
<feature type="chain" id="PRO_5020356660" description="GH16 domain-containing protein" evidence="5">
    <location>
        <begin position="19"/>
        <end position="428"/>
    </location>
</feature>
<keyword evidence="1 5" id="KW-0732">Signal</keyword>
<evidence type="ECO:0000259" key="6">
    <source>
        <dbReference type="PROSITE" id="PS51762"/>
    </source>
</evidence>
<dbReference type="PANTHER" id="PTHR10963:SF22">
    <property type="entry name" value="GLYCOSIDASE CRH2-RELATED"/>
    <property type="match status" value="1"/>
</dbReference>
<evidence type="ECO:0000256" key="1">
    <source>
        <dbReference type="ARBA" id="ARBA00022729"/>
    </source>
</evidence>